<dbReference type="InterPro" id="IPR000602">
    <property type="entry name" value="Glyco_hydro_38_N"/>
</dbReference>
<dbReference type="GO" id="GO:0030246">
    <property type="term" value="F:carbohydrate binding"/>
    <property type="evidence" value="ECO:0007669"/>
    <property type="project" value="InterPro"/>
</dbReference>
<dbReference type="PANTHER" id="PTHR46017:SF1">
    <property type="entry name" value="ALPHA-MANNOSIDASE 2C1"/>
    <property type="match status" value="1"/>
</dbReference>
<feature type="domain" description="Glycoside hydrolase family 38 central" evidence="5">
    <location>
        <begin position="413"/>
        <end position="484"/>
    </location>
</feature>
<dbReference type="Proteomes" id="UP000185696">
    <property type="component" value="Unassembled WGS sequence"/>
</dbReference>
<dbReference type="Pfam" id="PF10633">
    <property type="entry name" value="NPCBM_assoc"/>
    <property type="match status" value="1"/>
</dbReference>
<comment type="similarity">
    <text evidence="1">Belongs to the glycosyl hydrolase 38 family.</text>
</comment>
<dbReference type="GO" id="GO:0009313">
    <property type="term" value="P:oligosaccharide catabolic process"/>
    <property type="evidence" value="ECO:0007669"/>
    <property type="project" value="TreeGrafter"/>
</dbReference>
<dbReference type="GO" id="GO:0046872">
    <property type="term" value="F:metal ion binding"/>
    <property type="evidence" value="ECO:0007669"/>
    <property type="project" value="UniProtKB-KW"/>
</dbReference>
<keyword evidence="3" id="KW-0378">Hydrolase</keyword>
<comment type="caution">
    <text evidence="6">The sequence shown here is derived from an EMBL/GenBank/DDBJ whole genome shotgun (WGS) entry which is preliminary data.</text>
</comment>
<protein>
    <submittedName>
        <fullName evidence="6">Alpha-mannosidase</fullName>
    </submittedName>
</protein>
<proteinExistence type="inferred from homology"/>
<dbReference type="OrthoDB" id="1049785at2"/>
<dbReference type="GO" id="GO:0004559">
    <property type="term" value="F:alpha-mannosidase activity"/>
    <property type="evidence" value="ECO:0007669"/>
    <property type="project" value="InterPro"/>
</dbReference>
<dbReference type="SUPFAM" id="SSF88688">
    <property type="entry name" value="Families 57/38 glycoside transferase middle domain"/>
    <property type="match status" value="1"/>
</dbReference>
<dbReference type="RefSeq" id="WP_075138387.1">
    <property type="nucleotide sequence ID" value="NZ_MSIF01000042.1"/>
</dbReference>
<dbReference type="InterPro" id="IPR011013">
    <property type="entry name" value="Gal_mutarotase_sf_dom"/>
</dbReference>
<gene>
    <name evidence="6" type="ORF">BLA60_40355</name>
</gene>
<dbReference type="InterPro" id="IPR015341">
    <property type="entry name" value="Glyco_hydro_38_cen"/>
</dbReference>
<sequence>MGVVGAQATELFIGTVQAPLQVVRVTLDGGGPATILVRGERITTPTPATTDGAPDTVVEVGVDTGATTPGETVTAEAVVEYAGSTATVEFPFTVAEAGWTMHMVSHFHYDPVWWNTQAAYTVSWDQLDFPGSPRGARQLAGFDLVRAHLDLALTEPEYRFVLAEVDYLKPYWDTFPADRAVLRRLIDEGRVEVLGGAYNEPNTNLTDPETTVRNFVHGMGFQRDVLGATPATAWQLDAFGHDPAFPGLAADAGLTSSSWARGPFHQWGPMERTDTGKGDPTRMQFPSEFEWISPSGRGLLTSYMTDHYGSGWTLDSAVDLDAACEAAYGIFRELKRVTGTREVLLPVGGDYTPPAKWVTRVHREFARRYVWPRFVCSLPRDFFAAVRESFTARGVDPSPQTRDMNPIYTGKDVSYIDTKQAQRAAEVAVLEAEAFAVFARLLAGAGYPDAALAKAWVQLAYGAHHDGITGSESDQVYLDLVTGWRDAHDLAADVRARSLTVLSNLVAGDGTRVVVWNSLNHARTDVVTVRLAEPLGGHVTVTGEDGTVLPCLVEHGGASVSFLAADVPALGWRAFRLATSARPGTGNQDWVAVDGLTAASDRFTVTVDPARGGGVSSLLDMRDGGCELIAPGRVGNELAVYAEYPSHPRFGEGPWHLLPRGPVTTSGSSAADVAVSRGPLGERITVTGAVGPVRYTQTITVWRGVSRVDCVTTVDEFTGEDQLLRVRWPCPVPGALPVSEVGNAVVGRGFGLIDVDSAEHPWTLDNPAHTWFGLSSAAALRLADGALRPIGVAEIIVPSLEQAALARPLAVALARCGVTSTVSAADGARYGALEVDSNLPDVRIALGGAAVNAFTADVLARQGIADADGLRWVTPDKPLAQVWRPSADLRDARALGVLVAAGPDLPGLVESLVDDLADRVVEVGAGDPGQPPYERRSVAVLNRGLPGFAVDTGGTLHTSLLRSCTGWPSGVWIDPPRRTVPDGSNFQLQHWTHEFHYALTAGDGDWRAAGIAQTSAEFNRPLHAVVTDVVTDGPGGALPAAGSLLRAEPAGLVRLAAVKAAGNPLTRGSGLPADPARQVALRLVAHTGSPVSARLASDVVSFGDLTAANLLEEPARSLPGQEIEVPGCDAVTVLATPAVESLVDTPVTGVLAEPTGPLFAKYWLHNRGPAPLGGLPLAVHLHPTPDQRVLELTVASGSTDVELSGLVRLALPDGWHATPDEVPFGLPPGGHLSTTVTVTAPADPPDGRYPVRASVTPAGDLPGGWGQTVEDVAVLTVGSPPEEGLLRLVGDPSPVRLAPGEAGRLAVRVASGARAPVAVEAALVSPWGTWELAGPRLVGAELPGGGEVELAFDVVAPPWARPGRWWALIRVAGAGRLLYSPAVALEVTA</sequence>
<dbReference type="InterPro" id="IPR028995">
    <property type="entry name" value="Glyco_hydro_57/38_cen_sf"/>
</dbReference>
<evidence type="ECO:0000256" key="2">
    <source>
        <dbReference type="ARBA" id="ARBA00022723"/>
    </source>
</evidence>
<evidence type="ECO:0000256" key="3">
    <source>
        <dbReference type="ARBA" id="ARBA00022801"/>
    </source>
</evidence>
<organism evidence="6 7">
    <name type="scientific">Actinophytocola xinjiangensis</name>
    <dbReference type="NCBI Taxonomy" id="485602"/>
    <lineage>
        <taxon>Bacteria</taxon>
        <taxon>Bacillati</taxon>
        <taxon>Actinomycetota</taxon>
        <taxon>Actinomycetes</taxon>
        <taxon>Pseudonocardiales</taxon>
        <taxon>Pseudonocardiaceae</taxon>
    </lineage>
</organism>
<evidence type="ECO:0000256" key="1">
    <source>
        <dbReference type="ARBA" id="ARBA00009792"/>
    </source>
</evidence>
<dbReference type="InterPro" id="IPR011330">
    <property type="entry name" value="Glyco_hydro/deAcase_b/a-brl"/>
</dbReference>
<keyword evidence="7" id="KW-1185">Reference proteome</keyword>
<dbReference type="Gene3D" id="1.20.1270.50">
    <property type="entry name" value="Glycoside hydrolase family 38, central domain"/>
    <property type="match status" value="1"/>
</dbReference>
<evidence type="ECO:0000313" key="7">
    <source>
        <dbReference type="Proteomes" id="UP000185696"/>
    </source>
</evidence>
<dbReference type="SUPFAM" id="SSF74650">
    <property type="entry name" value="Galactose mutarotase-like"/>
    <property type="match status" value="2"/>
</dbReference>
<dbReference type="GO" id="GO:0006013">
    <property type="term" value="P:mannose metabolic process"/>
    <property type="evidence" value="ECO:0007669"/>
    <property type="project" value="InterPro"/>
</dbReference>
<dbReference type="Gene3D" id="2.70.98.30">
    <property type="entry name" value="Golgi alpha-mannosidase II, domain 4"/>
    <property type="match status" value="2"/>
</dbReference>
<keyword evidence="4" id="KW-0326">Glycosidase</keyword>
<dbReference type="SMART" id="SM00872">
    <property type="entry name" value="Alpha-mann_mid"/>
    <property type="match status" value="1"/>
</dbReference>
<name>A0A7Z0WD33_9PSEU</name>
<evidence type="ECO:0000259" key="5">
    <source>
        <dbReference type="SMART" id="SM00872"/>
    </source>
</evidence>
<dbReference type="CDD" id="cd10786">
    <property type="entry name" value="GH38N_AMII_like"/>
    <property type="match status" value="1"/>
</dbReference>
<dbReference type="InterPro" id="IPR018905">
    <property type="entry name" value="A-galactase_NEW3"/>
</dbReference>
<dbReference type="Pfam" id="PF01074">
    <property type="entry name" value="Glyco_hydro_38N"/>
    <property type="match status" value="1"/>
</dbReference>
<reference evidence="6 7" key="1">
    <citation type="submission" date="2016-12" db="EMBL/GenBank/DDBJ databases">
        <title>The draft genome sequence of Actinophytocola xinjiangensis.</title>
        <authorList>
            <person name="Wang W."/>
            <person name="Yuan L."/>
        </authorList>
    </citation>
    <scope>NUCLEOTIDE SEQUENCE [LARGE SCALE GENOMIC DNA]</scope>
    <source>
        <strain evidence="6 7">CGMCC 4.4663</strain>
    </source>
</reference>
<dbReference type="Pfam" id="PF09261">
    <property type="entry name" value="Alpha-mann_mid"/>
    <property type="match status" value="1"/>
</dbReference>
<evidence type="ECO:0000256" key="4">
    <source>
        <dbReference type="ARBA" id="ARBA00023295"/>
    </source>
</evidence>
<dbReference type="Gene3D" id="3.20.110.10">
    <property type="entry name" value="Glycoside hydrolase 38, N terminal domain"/>
    <property type="match status" value="1"/>
</dbReference>
<accession>A0A7Z0WD33</accession>
<evidence type="ECO:0000313" key="6">
    <source>
        <dbReference type="EMBL" id="OLF04546.1"/>
    </source>
</evidence>
<dbReference type="InterPro" id="IPR037094">
    <property type="entry name" value="Glyco_hydro_38_cen_sf"/>
</dbReference>
<keyword evidence="2" id="KW-0479">Metal-binding</keyword>
<dbReference type="InterPro" id="IPR027291">
    <property type="entry name" value="Glyco_hydro_38_N_sf"/>
</dbReference>
<dbReference type="SUPFAM" id="SSF88713">
    <property type="entry name" value="Glycoside hydrolase/deacetylase"/>
    <property type="match status" value="1"/>
</dbReference>
<dbReference type="EMBL" id="MSIF01000042">
    <property type="protein sequence ID" value="OLF04546.1"/>
    <property type="molecule type" value="Genomic_DNA"/>
</dbReference>
<dbReference type="PANTHER" id="PTHR46017">
    <property type="entry name" value="ALPHA-MANNOSIDASE 2C1"/>
    <property type="match status" value="1"/>
</dbReference>